<name>A0ABV4YSL7_9BACI</name>
<keyword evidence="1" id="KW-1133">Transmembrane helix</keyword>
<dbReference type="PANTHER" id="PTHR31302:SF0">
    <property type="entry name" value="TRANSMEMBRANE PROTEIN WITH METALLOPHOSPHOESTERASE DOMAIN"/>
    <property type="match status" value="1"/>
</dbReference>
<comment type="caution">
    <text evidence="3">The sequence shown here is derived from an EMBL/GenBank/DDBJ whole genome shotgun (WGS) entry which is preliminary data.</text>
</comment>
<accession>A0ABV4YSL7</accession>
<evidence type="ECO:0000313" key="3">
    <source>
        <dbReference type="EMBL" id="MFB3167063.1"/>
    </source>
</evidence>
<feature type="transmembrane region" description="Helical" evidence="1">
    <location>
        <begin position="39"/>
        <end position="58"/>
    </location>
</feature>
<keyword evidence="4" id="KW-1185">Reference proteome</keyword>
<feature type="transmembrane region" description="Helical" evidence="1">
    <location>
        <begin position="102"/>
        <end position="126"/>
    </location>
</feature>
<keyword evidence="1" id="KW-0472">Membrane</keyword>
<dbReference type="RefSeq" id="WP_306076740.1">
    <property type="nucleotide sequence ID" value="NZ_JAROBZ020000001.1"/>
</dbReference>
<sequence length="367" mass="41694">MWAVGIGIILLYNVLIFYIGYNIWVWLKQISGDRKSIKIMFWVVLVLFAYSFVFSRWLDESLFFTWLGAAWLSLFYFLILLLPAANIAVFLRRFTKIQKEKFVKMTGYTVLIVLVCSFIFGVFNAYSPKVTTYQITIPKQVEGKQKLKIIMASDMHFGDLSGSGQAKKLVEYINSEKPDLVLFPGDIIDDDITPFLEKGIPEILKKIQAPVYASLGNHDRDDVDLVKIFNNSGMKVLDDEVLNLPEGVVLVGRKDRGYQDVVRAELPELMKQVDLKKPVFLLEHQPYDLDIAEKNGVDLILSGHTHRGQVAPGNLITNMIFENDFGYLKKGQLQSIVSSGYGVWGLPLRIGTRSEIVQINVTFNPIK</sequence>
<dbReference type="InterPro" id="IPR051158">
    <property type="entry name" value="Metallophosphoesterase_sf"/>
</dbReference>
<evidence type="ECO:0000313" key="4">
    <source>
        <dbReference type="Proteomes" id="UP001241748"/>
    </source>
</evidence>
<reference evidence="3 4" key="1">
    <citation type="submission" date="2024-05" db="EMBL/GenBank/DDBJ databases">
        <authorList>
            <person name="Venkateswaran K."/>
        </authorList>
    </citation>
    <scope>NUCLEOTIDE SEQUENCE [LARGE SCALE GENOMIC DNA]</scope>
    <source>
        <strain evidence="3 4">179-C4-2-HS</strain>
    </source>
</reference>
<feature type="transmembrane region" description="Helical" evidence="1">
    <location>
        <begin position="64"/>
        <end position="90"/>
    </location>
</feature>
<dbReference type="InterPro" id="IPR004843">
    <property type="entry name" value="Calcineurin-like_PHP"/>
</dbReference>
<dbReference type="PANTHER" id="PTHR31302">
    <property type="entry name" value="TRANSMEMBRANE PROTEIN WITH METALLOPHOSPHOESTERASE DOMAIN-RELATED"/>
    <property type="match status" value="1"/>
</dbReference>
<keyword evidence="1" id="KW-0812">Transmembrane</keyword>
<gene>
    <name evidence="3" type="ORF">P5G62_008055</name>
</gene>
<dbReference type="SUPFAM" id="SSF56300">
    <property type="entry name" value="Metallo-dependent phosphatases"/>
    <property type="match status" value="1"/>
</dbReference>
<organism evidence="3 4">
    <name type="scientific">Neobacillus driksii</name>
    <dbReference type="NCBI Taxonomy" id="3035913"/>
    <lineage>
        <taxon>Bacteria</taxon>
        <taxon>Bacillati</taxon>
        <taxon>Bacillota</taxon>
        <taxon>Bacilli</taxon>
        <taxon>Bacillales</taxon>
        <taxon>Bacillaceae</taxon>
        <taxon>Neobacillus</taxon>
    </lineage>
</organism>
<feature type="domain" description="Calcineurin-like phosphoesterase" evidence="2">
    <location>
        <begin position="147"/>
        <end position="307"/>
    </location>
</feature>
<dbReference type="InterPro" id="IPR029052">
    <property type="entry name" value="Metallo-depent_PP-like"/>
</dbReference>
<evidence type="ECO:0000256" key="1">
    <source>
        <dbReference type="SAM" id="Phobius"/>
    </source>
</evidence>
<dbReference type="Proteomes" id="UP001241748">
    <property type="component" value="Unassembled WGS sequence"/>
</dbReference>
<proteinExistence type="predicted"/>
<protein>
    <submittedName>
        <fullName evidence="3">Metallophosphoesterase</fullName>
    </submittedName>
</protein>
<dbReference type="Gene3D" id="3.60.21.10">
    <property type="match status" value="1"/>
</dbReference>
<dbReference type="Pfam" id="PF00149">
    <property type="entry name" value="Metallophos"/>
    <property type="match status" value="1"/>
</dbReference>
<dbReference type="EMBL" id="JAROBZ020000001">
    <property type="protein sequence ID" value="MFB3167063.1"/>
    <property type="molecule type" value="Genomic_DNA"/>
</dbReference>
<feature type="transmembrane region" description="Helical" evidence="1">
    <location>
        <begin position="6"/>
        <end position="27"/>
    </location>
</feature>
<evidence type="ECO:0000259" key="2">
    <source>
        <dbReference type="Pfam" id="PF00149"/>
    </source>
</evidence>